<dbReference type="Proteomes" id="UP000001511">
    <property type="component" value="Plasmid pAzo01"/>
</dbReference>
<evidence type="ECO:0000313" key="2">
    <source>
        <dbReference type="Proteomes" id="UP000001511"/>
    </source>
</evidence>
<dbReference type="HOGENOM" id="CLU_3273558_0_0_3"/>
<proteinExistence type="predicted"/>
<protein>
    <submittedName>
        <fullName evidence="1">Uncharacterized protein</fullName>
    </submittedName>
</protein>
<dbReference type="EMBL" id="CP002060">
    <property type="protein sequence ID" value="ADI66261.1"/>
    <property type="molecule type" value="Genomic_DNA"/>
</dbReference>
<dbReference type="KEGG" id="naz:Aazo_5233"/>
<dbReference type="AlphaFoldDB" id="D7E5K2"/>
<organism evidence="1 2">
    <name type="scientific">Nostoc azollae (strain 0708)</name>
    <name type="common">Anabaena azollae (strain 0708)</name>
    <dbReference type="NCBI Taxonomy" id="551115"/>
    <lineage>
        <taxon>Bacteria</taxon>
        <taxon>Bacillati</taxon>
        <taxon>Cyanobacteriota</taxon>
        <taxon>Cyanophyceae</taxon>
        <taxon>Nostocales</taxon>
        <taxon>Nostocaceae</taxon>
        <taxon>Trichormus</taxon>
    </lineage>
</organism>
<keyword evidence="2" id="KW-1185">Reference proteome</keyword>
<gene>
    <name evidence="1" type="ordered locus">Aazo_5233</name>
</gene>
<geneLocation type="plasmid" evidence="1 2">
    <name>pAzo01</name>
</geneLocation>
<name>D7E5K2_NOSA0</name>
<evidence type="ECO:0000313" key="1">
    <source>
        <dbReference type="EMBL" id="ADI66261.1"/>
    </source>
</evidence>
<accession>D7E5K2</accession>
<sequence>MSSIGTVAAIFEAEVETAEQKLETENDSVLKPYWEWRLQLA</sequence>
<keyword evidence="1" id="KW-0614">Plasmid</keyword>
<reference evidence="1 2" key="1">
    <citation type="journal article" date="2010" name="PLoS ONE">
        <title>Genome erosion in a nitrogen-fixing vertically transmitted endosymbiotic multicellular cyanobacterium.</title>
        <authorList>
            <person name="Ran L."/>
            <person name="Larsson J."/>
            <person name="Vigil-Stenman T."/>
            <person name="Nylander J.A."/>
            <person name="Ininbergs K."/>
            <person name="Zheng W.W."/>
            <person name="Lapidus A."/>
            <person name="Lowry S."/>
            <person name="Haselkorn R."/>
            <person name="Bergman B."/>
        </authorList>
    </citation>
    <scope>NUCLEOTIDE SEQUENCE [LARGE SCALE GENOMIC DNA]</scope>
    <source>
        <strain evidence="2">0708</strain>
        <plasmid evidence="2">Plasmid pAzo01</plasmid>
    </source>
</reference>
<dbReference type="RefSeq" id="WP_013193270.1">
    <property type="nucleotide sequence ID" value="NC_014249.1"/>
</dbReference>